<dbReference type="Pfam" id="PF12146">
    <property type="entry name" value="Hydrolase_4"/>
    <property type="match status" value="1"/>
</dbReference>
<dbReference type="PANTHER" id="PTHR43265">
    <property type="entry name" value="ESTERASE ESTD"/>
    <property type="match status" value="1"/>
</dbReference>
<dbReference type="Gene3D" id="3.40.50.1820">
    <property type="entry name" value="alpha/beta hydrolase"/>
    <property type="match status" value="1"/>
</dbReference>
<dbReference type="EMBL" id="JACXAC010000006">
    <property type="protein sequence ID" value="MBD2724386.1"/>
    <property type="molecule type" value="Genomic_DNA"/>
</dbReference>
<keyword evidence="1" id="KW-0732">Signal</keyword>
<dbReference type="InterPro" id="IPR022742">
    <property type="entry name" value="Hydrolase_4"/>
</dbReference>
<keyword evidence="4" id="KW-1185">Reference proteome</keyword>
<dbReference type="GO" id="GO:0016787">
    <property type="term" value="F:hydrolase activity"/>
    <property type="evidence" value="ECO:0007669"/>
    <property type="project" value="UniProtKB-KW"/>
</dbReference>
<dbReference type="InterPro" id="IPR053145">
    <property type="entry name" value="AB_hydrolase_Est10"/>
</dbReference>
<proteinExistence type="predicted"/>
<feature type="signal peptide" evidence="1">
    <location>
        <begin position="1"/>
        <end position="21"/>
    </location>
</feature>
<comment type="caution">
    <text evidence="3">The sequence shown here is derived from an EMBL/GenBank/DDBJ whole genome shotgun (WGS) entry which is preliminary data.</text>
</comment>
<dbReference type="RefSeq" id="WP_190928100.1">
    <property type="nucleotide sequence ID" value="NZ_JACXAC010000006.1"/>
</dbReference>
<feature type="chain" id="PRO_5046895123" evidence="1">
    <location>
        <begin position="22"/>
        <end position="390"/>
    </location>
</feature>
<dbReference type="PANTHER" id="PTHR43265:SF1">
    <property type="entry name" value="ESTERASE ESTD"/>
    <property type="match status" value="1"/>
</dbReference>
<organism evidence="3 4">
    <name type="scientific">Hymenobacter armeniacus</name>
    <dbReference type="NCBI Taxonomy" id="2771358"/>
    <lineage>
        <taxon>Bacteria</taxon>
        <taxon>Pseudomonadati</taxon>
        <taxon>Bacteroidota</taxon>
        <taxon>Cytophagia</taxon>
        <taxon>Cytophagales</taxon>
        <taxon>Hymenobacteraceae</taxon>
        <taxon>Hymenobacter</taxon>
    </lineage>
</organism>
<name>A0ABR8JWP5_9BACT</name>
<feature type="domain" description="Serine aminopeptidase S33" evidence="2">
    <location>
        <begin position="76"/>
        <end position="175"/>
    </location>
</feature>
<evidence type="ECO:0000256" key="1">
    <source>
        <dbReference type="SAM" id="SignalP"/>
    </source>
</evidence>
<reference evidence="3 4" key="1">
    <citation type="submission" date="2020-09" db="EMBL/GenBank/DDBJ databases">
        <authorList>
            <person name="Kim M.K."/>
        </authorList>
    </citation>
    <scope>NUCLEOTIDE SEQUENCE [LARGE SCALE GENOMIC DNA]</scope>
    <source>
        <strain evidence="3 4">BT189</strain>
    </source>
</reference>
<evidence type="ECO:0000313" key="3">
    <source>
        <dbReference type="EMBL" id="MBD2724386.1"/>
    </source>
</evidence>
<keyword evidence="3" id="KW-0378">Hydrolase</keyword>
<dbReference type="SUPFAM" id="SSF53474">
    <property type="entry name" value="alpha/beta-Hydrolases"/>
    <property type="match status" value="1"/>
</dbReference>
<evidence type="ECO:0000259" key="2">
    <source>
        <dbReference type="Pfam" id="PF12146"/>
    </source>
</evidence>
<protein>
    <submittedName>
        <fullName evidence="3">Alpha/beta fold hydrolase</fullName>
    </submittedName>
</protein>
<evidence type="ECO:0000313" key="4">
    <source>
        <dbReference type="Proteomes" id="UP000606003"/>
    </source>
</evidence>
<accession>A0ABR8JWP5</accession>
<gene>
    <name evidence="3" type="ORF">IC234_19825</name>
</gene>
<dbReference type="InterPro" id="IPR029058">
    <property type="entry name" value="AB_hydrolase_fold"/>
</dbReference>
<dbReference type="Proteomes" id="UP000606003">
    <property type="component" value="Unassembled WGS sequence"/>
</dbReference>
<sequence>MRPFVLALAAFCILLGFDSSAKPLDRVEAVAVTSPAGGVRLNGLLRLPSGPGPFPAAVLLPERGADASGPHSPNSEMMNGLADYLVSQGVAVLRLKERGHGGSGGSATTTTLAERSADAIAALNFLRTRAQIDVTRLGLIGHGEGANVALLAGAQPLAPTFVVAVAAAGVPGRELLATQPVMYGKVLGNDTTDLARQHQYERALRAAEQEAAKLRAHGSNAAQVQTYLDQQRLRQKAAMRRDEENLVKHQRAMLEIVRQTPDNSQAQAILSNMLRQRYPGIAPADVQTTVQTLTTPAYRSFLSFDPQPALPEVKCPVLLLQGEADREVNAALNLTALRKGLRANAKVAEMRYPNLNHTLQFASDSPADAAAAAFNPDTPADIYKWIVSQK</sequence>